<evidence type="ECO:0008006" key="6">
    <source>
        <dbReference type="Google" id="ProtNLM"/>
    </source>
</evidence>
<evidence type="ECO:0000313" key="4">
    <source>
        <dbReference type="EMBL" id="GAA3602289.1"/>
    </source>
</evidence>
<feature type="transmembrane region" description="Helical" evidence="1">
    <location>
        <begin position="279"/>
        <end position="298"/>
    </location>
</feature>
<dbReference type="EMBL" id="BAAAZO010000002">
    <property type="protein sequence ID" value="GAA3602289.1"/>
    <property type="molecule type" value="Genomic_DNA"/>
</dbReference>
<reference evidence="5" key="1">
    <citation type="journal article" date="2019" name="Int. J. Syst. Evol. Microbiol.">
        <title>The Global Catalogue of Microorganisms (GCM) 10K type strain sequencing project: providing services to taxonomists for standard genome sequencing and annotation.</title>
        <authorList>
            <consortium name="The Broad Institute Genomics Platform"/>
            <consortium name="The Broad Institute Genome Sequencing Center for Infectious Disease"/>
            <person name="Wu L."/>
            <person name="Ma J."/>
        </authorList>
    </citation>
    <scope>NUCLEOTIDE SEQUENCE [LARGE SCALE GENOMIC DNA]</scope>
    <source>
        <strain evidence="5">JCM 16902</strain>
    </source>
</reference>
<feature type="transmembrane region" description="Helical" evidence="1">
    <location>
        <begin position="7"/>
        <end position="24"/>
    </location>
</feature>
<dbReference type="PANTHER" id="PTHR44757">
    <property type="entry name" value="DIGUANYLATE CYCLASE DGCP"/>
    <property type="match status" value="1"/>
</dbReference>
<gene>
    <name evidence="4" type="ORF">GCM10022223_17570</name>
</gene>
<proteinExistence type="predicted"/>
<feature type="transmembrane region" description="Helical" evidence="1">
    <location>
        <begin position="85"/>
        <end position="106"/>
    </location>
</feature>
<dbReference type="CDD" id="cd01949">
    <property type="entry name" value="GGDEF"/>
    <property type="match status" value="1"/>
</dbReference>
<evidence type="ECO:0000256" key="1">
    <source>
        <dbReference type="SAM" id="Phobius"/>
    </source>
</evidence>
<sequence>MLVQSGRRYLVLVGVLVVVYWLAPDGPVRVTAQLLVGLCAVVAVLTAARADRAHRTGWTLFALGVALSVAGDSTAAWYLSTGQSIPFPSLMDGFNLSAYWVVALSLSRLHGGRRGDIAGFLDSAVLTAAGGLVLWVALAVPLNGDLGLREIVGAAYPITDIVLLGCVVRVWLNPATTLPRATTRLVLLGACVALVGDTVYGLTDGALNTQDRPFESAYLVMYTSWGLAALLAARTTAATQPAAFRRMSPARLMTMYAALLVIPAVELVDRTADMNVDGWATIAASVLLAVLVPARMWVAMGELEASTAQRERLSDDLQHQAAHDALTNLPNRAYLLELTTAALHRARRGGNEVAVLFVDLDYFKRVNDTLGHAAGDEVLQVTAGRMRSVLRVGDTLGRQGGDEFVVLIDPVPAPAELMEIAGRLVAAVSEPINVAGSHAVIGASVGIALARDAQVDADQLLQDADMAAYRAKTNGRGRAEMFDADLRAELAARAQLEADIQLGLTQDQFELHYQPVMDVATGRLRGYEALIRWRHPERGMVPPDAFLPTAEQSTLICAIGRWTLNHATRQLVAWTEQDPAGHADATMAVNISGRHLATRSLIDEVRQALTDSGLTPKRLILEITETVLMEEPAADAHLRALRQIGVTVSLDDFGTGYTSIGQLQKLQVDTLKIDQSFLHSPDPGTAALVQLMITAAHAFGLDVVAEGVENQEQLDRLAAIGCESAQGYYLGRPAPAPNVTAETGPHAAAPA</sequence>
<feature type="transmembrane region" description="Helical" evidence="1">
    <location>
        <begin position="154"/>
        <end position="172"/>
    </location>
</feature>
<dbReference type="Proteomes" id="UP001501074">
    <property type="component" value="Unassembled WGS sequence"/>
</dbReference>
<accession>A0ABP6ZCP7</accession>
<organism evidence="4 5">
    <name type="scientific">Kineosporia mesophila</name>
    <dbReference type="NCBI Taxonomy" id="566012"/>
    <lineage>
        <taxon>Bacteria</taxon>
        <taxon>Bacillati</taxon>
        <taxon>Actinomycetota</taxon>
        <taxon>Actinomycetes</taxon>
        <taxon>Kineosporiales</taxon>
        <taxon>Kineosporiaceae</taxon>
        <taxon>Kineosporia</taxon>
    </lineage>
</organism>
<dbReference type="InterPro" id="IPR043128">
    <property type="entry name" value="Rev_trsase/Diguanyl_cyclase"/>
</dbReference>
<dbReference type="SUPFAM" id="SSF141868">
    <property type="entry name" value="EAL domain-like"/>
    <property type="match status" value="1"/>
</dbReference>
<feature type="transmembrane region" description="Helical" evidence="1">
    <location>
        <begin position="184"/>
        <end position="202"/>
    </location>
</feature>
<protein>
    <recommendedName>
        <fullName evidence="6">Diguanylate cyclase (GGDEF)-like protein</fullName>
    </recommendedName>
</protein>
<dbReference type="InterPro" id="IPR000160">
    <property type="entry name" value="GGDEF_dom"/>
</dbReference>
<dbReference type="SUPFAM" id="SSF55073">
    <property type="entry name" value="Nucleotide cyclase"/>
    <property type="match status" value="1"/>
</dbReference>
<feature type="transmembrane region" description="Helical" evidence="1">
    <location>
        <begin position="30"/>
        <end position="48"/>
    </location>
</feature>
<dbReference type="Gene3D" id="3.20.20.450">
    <property type="entry name" value="EAL domain"/>
    <property type="match status" value="1"/>
</dbReference>
<evidence type="ECO:0000313" key="5">
    <source>
        <dbReference type="Proteomes" id="UP001501074"/>
    </source>
</evidence>
<keyword evidence="1" id="KW-0812">Transmembrane</keyword>
<dbReference type="SMART" id="SM00052">
    <property type="entry name" value="EAL"/>
    <property type="match status" value="1"/>
</dbReference>
<feature type="transmembrane region" description="Helical" evidence="1">
    <location>
        <begin position="217"/>
        <end position="237"/>
    </location>
</feature>
<keyword evidence="5" id="KW-1185">Reference proteome</keyword>
<feature type="transmembrane region" description="Helical" evidence="1">
    <location>
        <begin position="118"/>
        <end position="142"/>
    </location>
</feature>
<comment type="caution">
    <text evidence="4">The sequence shown here is derived from an EMBL/GenBank/DDBJ whole genome shotgun (WGS) entry which is preliminary data.</text>
</comment>
<dbReference type="PROSITE" id="PS50883">
    <property type="entry name" value="EAL"/>
    <property type="match status" value="1"/>
</dbReference>
<dbReference type="NCBIfam" id="TIGR00254">
    <property type="entry name" value="GGDEF"/>
    <property type="match status" value="1"/>
</dbReference>
<dbReference type="CDD" id="cd01948">
    <property type="entry name" value="EAL"/>
    <property type="match status" value="1"/>
</dbReference>
<feature type="domain" description="GGDEF" evidence="3">
    <location>
        <begin position="351"/>
        <end position="484"/>
    </location>
</feature>
<dbReference type="InterPro" id="IPR029787">
    <property type="entry name" value="Nucleotide_cyclase"/>
</dbReference>
<dbReference type="InterPro" id="IPR052155">
    <property type="entry name" value="Biofilm_reg_signaling"/>
</dbReference>
<feature type="transmembrane region" description="Helical" evidence="1">
    <location>
        <begin position="60"/>
        <end position="79"/>
    </location>
</feature>
<dbReference type="InterPro" id="IPR035919">
    <property type="entry name" value="EAL_sf"/>
</dbReference>
<dbReference type="PANTHER" id="PTHR44757:SF2">
    <property type="entry name" value="BIOFILM ARCHITECTURE MAINTENANCE PROTEIN MBAA"/>
    <property type="match status" value="1"/>
</dbReference>
<keyword evidence="1" id="KW-0472">Membrane</keyword>
<dbReference type="Pfam" id="PF00563">
    <property type="entry name" value="EAL"/>
    <property type="match status" value="1"/>
</dbReference>
<dbReference type="InterPro" id="IPR001633">
    <property type="entry name" value="EAL_dom"/>
</dbReference>
<dbReference type="RefSeq" id="WP_231485151.1">
    <property type="nucleotide sequence ID" value="NZ_BAAAZO010000002.1"/>
</dbReference>
<name>A0ABP6ZCP7_9ACTN</name>
<evidence type="ECO:0000259" key="3">
    <source>
        <dbReference type="PROSITE" id="PS50887"/>
    </source>
</evidence>
<dbReference type="Pfam" id="PF00990">
    <property type="entry name" value="GGDEF"/>
    <property type="match status" value="1"/>
</dbReference>
<keyword evidence="1" id="KW-1133">Transmembrane helix</keyword>
<dbReference type="Gene3D" id="3.30.70.270">
    <property type="match status" value="1"/>
</dbReference>
<feature type="domain" description="EAL" evidence="2">
    <location>
        <begin position="493"/>
        <end position="747"/>
    </location>
</feature>
<evidence type="ECO:0000259" key="2">
    <source>
        <dbReference type="PROSITE" id="PS50883"/>
    </source>
</evidence>
<dbReference type="SMART" id="SM00267">
    <property type="entry name" value="GGDEF"/>
    <property type="match status" value="1"/>
</dbReference>
<dbReference type="PROSITE" id="PS50887">
    <property type="entry name" value="GGDEF"/>
    <property type="match status" value="1"/>
</dbReference>